<evidence type="ECO:0000256" key="7">
    <source>
        <dbReference type="ARBA" id="ARBA00023136"/>
    </source>
</evidence>
<sequence>MSLSRSNLCWLVLALITAGYLFFWALLLGATATYSTPDSWLHVLRSPEIRHASLMSLLTCTLAAAFALLLAVPVGYLMSRLEFRGKAWLDAALDIPIILPPLVVGLCLLIFFQTQIGKIVENGVNKGDWIYILRSLDDQGKELWAWKFRAPVSIPGIMQFTYQIAGVVLAQFVVAAAFAIRTMRGTFQHLSARPEEVALTLGCTRFQSLWHVALPAARRGMVAAFCIAWARSLGEFGPILVFAGATRMKTEVLPTTVWLELSVGNLEAAVAVSLFMVLLAVLVLVAVRATGEKV</sequence>
<dbReference type="Gene3D" id="1.10.3720.10">
    <property type="entry name" value="MetI-like"/>
    <property type="match status" value="1"/>
</dbReference>
<evidence type="ECO:0000256" key="1">
    <source>
        <dbReference type="ARBA" id="ARBA00004651"/>
    </source>
</evidence>
<evidence type="ECO:0000256" key="4">
    <source>
        <dbReference type="ARBA" id="ARBA00022692"/>
    </source>
</evidence>
<evidence type="ECO:0000256" key="5">
    <source>
        <dbReference type="ARBA" id="ARBA00022989"/>
    </source>
</evidence>
<dbReference type="InterPro" id="IPR000515">
    <property type="entry name" value="MetI-like"/>
</dbReference>
<feature type="transmembrane region" description="Helical" evidence="9">
    <location>
        <begin position="91"/>
        <end position="112"/>
    </location>
</feature>
<dbReference type="PROSITE" id="PS50928">
    <property type="entry name" value="ABC_TM1"/>
    <property type="match status" value="1"/>
</dbReference>
<keyword evidence="7 9" id="KW-0472">Membrane</keyword>
<dbReference type="InterPro" id="IPR035906">
    <property type="entry name" value="MetI-like_sf"/>
</dbReference>
<dbReference type="PANTHER" id="PTHR30406:SF8">
    <property type="entry name" value="SULFATE TRANSPORT SYSTEM PERMEASE PROTEIN CYST"/>
    <property type="match status" value="1"/>
</dbReference>
<organism evidence="11 12">
    <name type="scientific">Prosthecobacter fluviatilis</name>
    <dbReference type="NCBI Taxonomy" id="445931"/>
    <lineage>
        <taxon>Bacteria</taxon>
        <taxon>Pseudomonadati</taxon>
        <taxon>Verrucomicrobiota</taxon>
        <taxon>Verrucomicrobiia</taxon>
        <taxon>Verrucomicrobiales</taxon>
        <taxon>Verrucomicrobiaceae</taxon>
        <taxon>Prosthecobacter</taxon>
    </lineage>
</organism>
<evidence type="ECO:0000256" key="8">
    <source>
        <dbReference type="ARBA" id="ARBA00025323"/>
    </source>
</evidence>
<evidence type="ECO:0000313" key="11">
    <source>
        <dbReference type="EMBL" id="MFC5454794.1"/>
    </source>
</evidence>
<evidence type="ECO:0000256" key="6">
    <source>
        <dbReference type="ARBA" id="ARBA00023032"/>
    </source>
</evidence>
<comment type="subcellular location">
    <subcellularLocation>
        <location evidence="1 9">Cell membrane</location>
        <topology evidence="1 9">Multi-pass membrane protein</topology>
    </subcellularLocation>
</comment>
<feature type="domain" description="ABC transmembrane type-1" evidence="10">
    <location>
        <begin position="53"/>
        <end position="287"/>
    </location>
</feature>
<dbReference type="PANTHER" id="PTHR30406">
    <property type="entry name" value="SULFATE TRANSPORT SYSTEM PERMEASE PROTEIN"/>
    <property type="match status" value="1"/>
</dbReference>
<keyword evidence="5 9" id="KW-1133">Transmembrane helix</keyword>
<feature type="transmembrane region" description="Helical" evidence="9">
    <location>
        <begin position="54"/>
        <end position="79"/>
    </location>
</feature>
<evidence type="ECO:0000259" key="10">
    <source>
        <dbReference type="PROSITE" id="PS50928"/>
    </source>
</evidence>
<evidence type="ECO:0000256" key="3">
    <source>
        <dbReference type="ARBA" id="ARBA00022448"/>
    </source>
</evidence>
<keyword evidence="12" id="KW-1185">Reference proteome</keyword>
<keyword evidence="6" id="KW-0764">Sulfate transport</keyword>
<comment type="subunit">
    <text evidence="2">The complex is composed of two ATP-binding proteins (CysA), two transmembrane proteins (CysT and CysW) and a solute-binding protein (CysP).</text>
</comment>
<accession>A0ABW0KMZ8</accession>
<proteinExistence type="inferred from homology"/>
<dbReference type="CDD" id="cd06261">
    <property type="entry name" value="TM_PBP2"/>
    <property type="match status" value="1"/>
</dbReference>
<evidence type="ECO:0000256" key="9">
    <source>
        <dbReference type="RuleBase" id="RU363032"/>
    </source>
</evidence>
<evidence type="ECO:0000313" key="12">
    <source>
        <dbReference type="Proteomes" id="UP001596052"/>
    </source>
</evidence>
<keyword evidence="3 9" id="KW-0813">Transport</keyword>
<dbReference type="RefSeq" id="WP_377165241.1">
    <property type="nucleotide sequence ID" value="NZ_JBHSMQ010000002.1"/>
</dbReference>
<protein>
    <submittedName>
        <fullName evidence="11">ABC transporter permease</fullName>
    </submittedName>
</protein>
<dbReference type="EMBL" id="JBHSMQ010000002">
    <property type="protein sequence ID" value="MFC5454794.1"/>
    <property type="molecule type" value="Genomic_DNA"/>
</dbReference>
<feature type="transmembrane region" description="Helical" evidence="9">
    <location>
        <begin position="160"/>
        <end position="180"/>
    </location>
</feature>
<dbReference type="Pfam" id="PF00528">
    <property type="entry name" value="BPD_transp_1"/>
    <property type="match status" value="1"/>
</dbReference>
<reference evidence="12" key="1">
    <citation type="journal article" date="2019" name="Int. J. Syst. Evol. Microbiol.">
        <title>The Global Catalogue of Microorganisms (GCM) 10K type strain sequencing project: providing services to taxonomists for standard genome sequencing and annotation.</title>
        <authorList>
            <consortium name="The Broad Institute Genomics Platform"/>
            <consortium name="The Broad Institute Genome Sequencing Center for Infectious Disease"/>
            <person name="Wu L."/>
            <person name="Ma J."/>
        </authorList>
    </citation>
    <scope>NUCLEOTIDE SEQUENCE [LARGE SCALE GENOMIC DNA]</scope>
    <source>
        <strain evidence="12">CGMCC 4.1469</strain>
    </source>
</reference>
<dbReference type="Proteomes" id="UP001596052">
    <property type="component" value="Unassembled WGS sequence"/>
</dbReference>
<evidence type="ECO:0000256" key="2">
    <source>
        <dbReference type="ARBA" id="ARBA00011779"/>
    </source>
</evidence>
<dbReference type="InterPro" id="IPR005667">
    <property type="entry name" value="Sulph_transpt2"/>
</dbReference>
<feature type="transmembrane region" description="Helical" evidence="9">
    <location>
        <begin position="266"/>
        <end position="287"/>
    </location>
</feature>
<feature type="transmembrane region" description="Helical" evidence="9">
    <location>
        <begin position="222"/>
        <end position="246"/>
    </location>
</feature>
<keyword evidence="4 9" id="KW-0812">Transmembrane</keyword>
<comment type="function">
    <text evidence="8">Part of the ABC transporter complex CysAWTP (TC 3.A.1.6.1) involved in sulfate/thiosulfate import. Probably responsible for the translocation of the substrate across the membrane.</text>
</comment>
<name>A0ABW0KMZ8_9BACT</name>
<comment type="caution">
    <text evidence="11">The sequence shown here is derived from an EMBL/GenBank/DDBJ whole genome shotgun (WGS) entry which is preliminary data.</text>
</comment>
<feature type="transmembrane region" description="Helical" evidence="9">
    <location>
        <begin position="7"/>
        <end position="34"/>
    </location>
</feature>
<dbReference type="SUPFAM" id="SSF161098">
    <property type="entry name" value="MetI-like"/>
    <property type="match status" value="1"/>
</dbReference>
<gene>
    <name evidence="11" type="ORF">ACFQDI_08025</name>
</gene>
<comment type="similarity">
    <text evidence="9">Belongs to the binding-protein-dependent transport system permease family.</text>
</comment>